<accession>A0A174K0S6</accession>
<gene>
    <name evidence="1" type="ORF">ERS852514_00947</name>
</gene>
<dbReference type="EMBL" id="CZAQ01000012">
    <property type="protein sequence ID" value="CUP05624.1"/>
    <property type="molecule type" value="Genomic_DNA"/>
</dbReference>
<name>A0A174K0S6_9ACTN</name>
<dbReference type="AlphaFoldDB" id="A0A174K0S6"/>
<evidence type="ECO:0000313" key="2">
    <source>
        <dbReference type="Proteomes" id="UP000095454"/>
    </source>
</evidence>
<evidence type="ECO:0000313" key="1">
    <source>
        <dbReference type="EMBL" id="CUP05624.1"/>
    </source>
</evidence>
<reference evidence="1 2" key="1">
    <citation type="submission" date="2015-09" db="EMBL/GenBank/DDBJ databases">
        <authorList>
            <consortium name="Pathogen Informatics"/>
        </authorList>
    </citation>
    <scope>NUCLEOTIDE SEQUENCE [LARGE SCALE GENOMIC DNA]</scope>
    <source>
        <strain evidence="1 2">2789STDY5834902</strain>
    </source>
</reference>
<organism evidence="1 2">
    <name type="scientific">Collinsella aerofaciens</name>
    <dbReference type="NCBI Taxonomy" id="74426"/>
    <lineage>
        <taxon>Bacteria</taxon>
        <taxon>Bacillati</taxon>
        <taxon>Actinomycetota</taxon>
        <taxon>Coriobacteriia</taxon>
        <taxon>Coriobacteriales</taxon>
        <taxon>Coriobacteriaceae</taxon>
        <taxon>Collinsella</taxon>
    </lineage>
</organism>
<proteinExistence type="predicted"/>
<protein>
    <submittedName>
        <fullName evidence="1">Uncharacterized protein</fullName>
    </submittedName>
</protein>
<dbReference type="Proteomes" id="UP000095454">
    <property type="component" value="Unassembled WGS sequence"/>
</dbReference>
<sequence length="72" mass="8350">MYPYMTFEDGTEVIHSDLITDGDIEKVIVHFERPTAEGFDSARCELPSCSWTDWEGHFTQSEKRAFEECLSK</sequence>